<organism evidence="1">
    <name type="scientific">Tanacetum cinerariifolium</name>
    <name type="common">Dalmatian daisy</name>
    <name type="synonym">Chrysanthemum cinerariifolium</name>
    <dbReference type="NCBI Taxonomy" id="118510"/>
    <lineage>
        <taxon>Eukaryota</taxon>
        <taxon>Viridiplantae</taxon>
        <taxon>Streptophyta</taxon>
        <taxon>Embryophyta</taxon>
        <taxon>Tracheophyta</taxon>
        <taxon>Spermatophyta</taxon>
        <taxon>Magnoliopsida</taxon>
        <taxon>eudicotyledons</taxon>
        <taxon>Gunneridae</taxon>
        <taxon>Pentapetalae</taxon>
        <taxon>asterids</taxon>
        <taxon>campanulids</taxon>
        <taxon>Asterales</taxon>
        <taxon>Asteraceae</taxon>
        <taxon>Asteroideae</taxon>
        <taxon>Anthemideae</taxon>
        <taxon>Anthemidinae</taxon>
        <taxon>Tanacetum</taxon>
    </lineage>
</organism>
<proteinExistence type="predicted"/>
<name>A0A699XR42_TANCI</name>
<feature type="non-terminal residue" evidence="1">
    <location>
        <position position="74"/>
    </location>
</feature>
<comment type="caution">
    <text evidence="1">The sequence shown here is derived from an EMBL/GenBank/DDBJ whole genome shotgun (WGS) entry which is preliminary data.</text>
</comment>
<dbReference type="AlphaFoldDB" id="A0A699XR42"/>
<accession>A0A699XR42</accession>
<sequence length="74" mass="7837">MSQEVADLVALLRFMNNTSAGGSKVYCRLARLPALVAQQVAAVLGISETEFNLLIDSDGVRHTLAQHGVAKAKA</sequence>
<dbReference type="EMBL" id="BKCJ011882736">
    <property type="protein sequence ID" value="GFD60800.1"/>
    <property type="molecule type" value="Genomic_DNA"/>
</dbReference>
<reference evidence="1" key="1">
    <citation type="journal article" date="2019" name="Sci. Rep.">
        <title>Draft genome of Tanacetum cinerariifolium, the natural source of mosquito coil.</title>
        <authorList>
            <person name="Yamashiro T."/>
            <person name="Shiraishi A."/>
            <person name="Satake H."/>
            <person name="Nakayama K."/>
        </authorList>
    </citation>
    <scope>NUCLEOTIDE SEQUENCE</scope>
</reference>
<evidence type="ECO:0000313" key="1">
    <source>
        <dbReference type="EMBL" id="GFD60800.1"/>
    </source>
</evidence>
<gene>
    <name evidence="1" type="ORF">Tci_932769</name>
</gene>
<protein>
    <submittedName>
        <fullName evidence="1">Uncharacterized protein</fullName>
    </submittedName>
</protein>